<dbReference type="AlphaFoldDB" id="A0ABD3P3Y1"/>
<keyword evidence="2" id="KW-1185">Reference proteome</keyword>
<dbReference type="EMBL" id="JABMIG020000271">
    <property type="protein sequence ID" value="KAL3782960.1"/>
    <property type="molecule type" value="Genomic_DNA"/>
</dbReference>
<proteinExistence type="predicted"/>
<sequence>MGEDPVSQISYAPMINLDCSMDFGGQQRYLPSYDHRQCHDGAPLWEIKNVGKVLVHVALIWHGNPSVGYVIGPKNSLPVIERNHDKLMSSGMKNPMKVMTVVKNLPIRWYLHFPDGTIIKQEDVAEPPCEGRKLVTHGDTADCRVVEGLSQGTDVLVHEDTNTVLHGGDKNGSMRMVTEDAKIHGYLTPLMKLLCTAQKAGEFAKPINVKKLVLNHLSAKYQGNQSLDSITIMTRMERQAMKASGLAEDAVTCDGILCCYCA</sequence>
<dbReference type="Proteomes" id="UP001516023">
    <property type="component" value="Unassembled WGS sequence"/>
</dbReference>
<dbReference type="Gene3D" id="3.60.15.10">
    <property type="entry name" value="Ribonuclease Z/Hydroxyacylglutathione hydrolase-like"/>
    <property type="match status" value="1"/>
</dbReference>
<organism evidence="1 2">
    <name type="scientific">Cyclotella cryptica</name>
    <dbReference type="NCBI Taxonomy" id="29204"/>
    <lineage>
        <taxon>Eukaryota</taxon>
        <taxon>Sar</taxon>
        <taxon>Stramenopiles</taxon>
        <taxon>Ochrophyta</taxon>
        <taxon>Bacillariophyta</taxon>
        <taxon>Coscinodiscophyceae</taxon>
        <taxon>Thalassiosirophycidae</taxon>
        <taxon>Stephanodiscales</taxon>
        <taxon>Stephanodiscaceae</taxon>
        <taxon>Cyclotella</taxon>
    </lineage>
</organism>
<protein>
    <recommendedName>
        <fullName evidence="3">Metallo-beta-lactamase domain-containing protein</fullName>
    </recommendedName>
</protein>
<reference evidence="1 2" key="1">
    <citation type="journal article" date="2020" name="G3 (Bethesda)">
        <title>Improved Reference Genome for Cyclotella cryptica CCMP332, a Model for Cell Wall Morphogenesis, Salinity Adaptation, and Lipid Production in Diatoms (Bacillariophyta).</title>
        <authorList>
            <person name="Roberts W.R."/>
            <person name="Downey K.M."/>
            <person name="Ruck E.C."/>
            <person name="Traller J.C."/>
            <person name="Alverson A.J."/>
        </authorList>
    </citation>
    <scope>NUCLEOTIDE SEQUENCE [LARGE SCALE GENOMIC DNA]</scope>
    <source>
        <strain evidence="1 2">CCMP332</strain>
    </source>
</reference>
<evidence type="ECO:0008006" key="3">
    <source>
        <dbReference type="Google" id="ProtNLM"/>
    </source>
</evidence>
<evidence type="ECO:0000313" key="1">
    <source>
        <dbReference type="EMBL" id="KAL3782960.1"/>
    </source>
</evidence>
<gene>
    <name evidence="1" type="ORF">HJC23_003116</name>
</gene>
<name>A0ABD3P3Y1_9STRA</name>
<evidence type="ECO:0000313" key="2">
    <source>
        <dbReference type="Proteomes" id="UP001516023"/>
    </source>
</evidence>
<dbReference type="InterPro" id="IPR036866">
    <property type="entry name" value="RibonucZ/Hydroxyglut_hydro"/>
</dbReference>
<dbReference type="PANTHER" id="PTHR46018">
    <property type="entry name" value="ZINC PHOSPHODIESTERASE ELAC PROTEIN 1"/>
    <property type="match status" value="1"/>
</dbReference>
<dbReference type="SUPFAM" id="SSF56281">
    <property type="entry name" value="Metallo-hydrolase/oxidoreductase"/>
    <property type="match status" value="1"/>
</dbReference>
<comment type="caution">
    <text evidence="1">The sequence shown here is derived from an EMBL/GenBank/DDBJ whole genome shotgun (WGS) entry which is preliminary data.</text>
</comment>
<accession>A0ABD3P3Y1</accession>
<dbReference type="PANTHER" id="PTHR46018:SF2">
    <property type="entry name" value="ZINC PHOSPHODIESTERASE ELAC PROTEIN 1"/>
    <property type="match status" value="1"/>
</dbReference>